<evidence type="ECO:0000256" key="1">
    <source>
        <dbReference type="SAM" id="Phobius"/>
    </source>
</evidence>
<keyword evidence="2" id="KW-0732">Signal</keyword>
<keyword evidence="1" id="KW-1133">Transmembrane helix</keyword>
<dbReference type="EMBL" id="CDMY01000272">
    <property type="protein sequence ID" value="CEL98506.1"/>
    <property type="molecule type" value="Genomic_DNA"/>
</dbReference>
<feature type="signal peptide" evidence="2">
    <location>
        <begin position="1"/>
        <end position="20"/>
    </location>
</feature>
<gene>
    <name evidence="3" type="ORF">Vbra_20524</name>
</gene>
<feature type="transmembrane region" description="Helical" evidence="1">
    <location>
        <begin position="478"/>
        <end position="495"/>
    </location>
</feature>
<protein>
    <submittedName>
        <fullName evidence="3">Uncharacterized protein</fullName>
    </submittedName>
</protein>
<accession>A0A0G4EMW1</accession>
<dbReference type="Proteomes" id="UP000041254">
    <property type="component" value="Unassembled WGS sequence"/>
</dbReference>
<keyword evidence="4" id="KW-1185">Reference proteome</keyword>
<keyword evidence="1" id="KW-0472">Membrane</keyword>
<dbReference type="VEuPathDB" id="CryptoDB:Vbra_20524"/>
<keyword evidence="1" id="KW-0812">Transmembrane</keyword>
<organism evidence="3 4">
    <name type="scientific">Vitrella brassicaformis (strain CCMP3155)</name>
    <dbReference type="NCBI Taxonomy" id="1169540"/>
    <lineage>
        <taxon>Eukaryota</taxon>
        <taxon>Sar</taxon>
        <taxon>Alveolata</taxon>
        <taxon>Colpodellida</taxon>
        <taxon>Vitrellaceae</taxon>
        <taxon>Vitrella</taxon>
    </lineage>
</organism>
<evidence type="ECO:0000256" key="2">
    <source>
        <dbReference type="SAM" id="SignalP"/>
    </source>
</evidence>
<dbReference type="PhylomeDB" id="A0A0G4EMW1"/>
<evidence type="ECO:0000313" key="4">
    <source>
        <dbReference type="Proteomes" id="UP000041254"/>
    </source>
</evidence>
<reference evidence="3 4" key="1">
    <citation type="submission" date="2014-11" db="EMBL/GenBank/DDBJ databases">
        <authorList>
            <person name="Zhu J."/>
            <person name="Qi W."/>
            <person name="Song R."/>
        </authorList>
    </citation>
    <scope>NUCLEOTIDE SEQUENCE [LARGE SCALE GENOMIC DNA]</scope>
</reference>
<feature type="chain" id="PRO_5005188022" evidence="2">
    <location>
        <begin position="21"/>
        <end position="497"/>
    </location>
</feature>
<sequence length="497" mass="54087">MALLSLAALSLLCLVSLAPAQVAPVDDDDAPVRPLVWRVEGEEGEAAYLVPTHDSFYNDFEGEALSFVSALVERVRPDAWITGTNNSFAGSDQEDSSTLSDLLTEQDTLMANLQNDPALLKRVNDFHDFVIERLELWSAAHGSSAETNIVVLLMVEAFFQMTVAHMPPAISAQALHSMVQLGPFVSTVMSSEETEAVALAEYVATLAAEAGAGTAPIATPLEVTQILITEGASHLPIRDQMVYFDAALTLIEIYTKNLTAQPPRMRNLKNSPIAYAWRMGDEETIRKLTTLDECGMAFNPLMWFRHLPPGADAVHSEYFDESLIEKLESFYDTCPSDIAAAVREARQNVTTVGNRLAVDRIRYLFDNGATDDPSVTDPSCRPLWGFGVKVDGLVGELGVTADLQEAGYTVTRLSGDIEQIPIRQADERCPLSTMGLKQLTRKWPEVEGSGATRILQDSGDSGDFWPDVVASDAAASSYAYLLFLCLACCCLALVGHL</sequence>
<dbReference type="InParanoid" id="A0A0G4EMW1"/>
<evidence type="ECO:0000313" key="3">
    <source>
        <dbReference type="EMBL" id="CEL98506.1"/>
    </source>
</evidence>
<dbReference type="AlphaFoldDB" id="A0A0G4EMW1"/>
<name>A0A0G4EMW1_VITBC</name>
<proteinExistence type="predicted"/>